<feature type="non-terminal residue" evidence="2">
    <location>
        <position position="1"/>
    </location>
</feature>
<proteinExistence type="predicted"/>
<dbReference type="Proteomes" id="UP001529510">
    <property type="component" value="Unassembled WGS sequence"/>
</dbReference>
<reference evidence="2 3" key="1">
    <citation type="submission" date="2024-05" db="EMBL/GenBank/DDBJ databases">
        <title>Genome sequencing and assembly of Indian major carp, Cirrhinus mrigala (Hamilton, 1822).</title>
        <authorList>
            <person name="Mohindra V."/>
            <person name="Chowdhury L.M."/>
            <person name="Lal K."/>
            <person name="Jena J.K."/>
        </authorList>
    </citation>
    <scope>NUCLEOTIDE SEQUENCE [LARGE SCALE GENOMIC DNA]</scope>
    <source>
        <strain evidence="2">CM1030</strain>
        <tissue evidence="2">Blood</tissue>
    </source>
</reference>
<gene>
    <name evidence="2" type="ORF">M9458_020812</name>
</gene>
<evidence type="ECO:0008006" key="4">
    <source>
        <dbReference type="Google" id="ProtNLM"/>
    </source>
</evidence>
<organism evidence="2 3">
    <name type="scientific">Cirrhinus mrigala</name>
    <name type="common">Mrigala</name>
    <dbReference type="NCBI Taxonomy" id="683832"/>
    <lineage>
        <taxon>Eukaryota</taxon>
        <taxon>Metazoa</taxon>
        <taxon>Chordata</taxon>
        <taxon>Craniata</taxon>
        <taxon>Vertebrata</taxon>
        <taxon>Euteleostomi</taxon>
        <taxon>Actinopterygii</taxon>
        <taxon>Neopterygii</taxon>
        <taxon>Teleostei</taxon>
        <taxon>Ostariophysi</taxon>
        <taxon>Cypriniformes</taxon>
        <taxon>Cyprinidae</taxon>
        <taxon>Labeoninae</taxon>
        <taxon>Labeonini</taxon>
        <taxon>Cirrhinus</taxon>
    </lineage>
</organism>
<evidence type="ECO:0000313" key="3">
    <source>
        <dbReference type="Proteomes" id="UP001529510"/>
    </source>
</evidence>
<name>A0ABD0QJ63_CIRMR</name>
<comment type="caution">
    <text evidence="2">The sequence shown here is derived from an EMBL/GenBank/DDBJ whole genome shotgun (WGS) entry which is preliminary data.</text>
</comment>
<accession>A0ABD0QJ63</accession>
<dbReference type="EMBL" id="JAMKFB020000009">
    <property type="protein sequence ID" value="KAL0185116.1"/>
    <property type="molecule type" value="Genomic_DNA"/>
</dbReference>
<sequence length="89" mass="9866">EVSDSMRNLLTSQELQEEQEEHTATDGREEVSDSLRNLLTSQEEQTAADGPAQETQEEVKIRSEEVCEETKPPASITAHHGSEENTAVN</sequence>
<feature type="compositionally biased region" description="Basic and acidic residues" evidence="1">
    <location>
        <begin position="57"/>
        <end position="71"/>
    </location>
</feature>
<keyword evidence="3" id="KW-1185">Reference proteome</keyword>
<evidence type="ECO:0000313" key="2">
    <source>
        <dbReference type="EMBL" id="KAL0185116.1"/>
    </source>
</evidence>
<feature type="compositionally biased region" description="Basic and acidic residues" evidence="1">
    <location>
        <begin position="21"/>
        <end position="33"/>
    </location>
</feature>
<evidence type="ECO:0000256" key="1">
    <source>
        <dbReference type="SAM" id="MobiDB-lite"/>
    </source>
</evidence>
<feature type="compositionally biased region" description="Polar residues" evidence="1">
    <location>
        <begin position="34"/>
        <end position="45"/>
    </location>
</feature>
<dbReference type="AlphaFoldDB" id="A0ABD0QJ63"/>
<protein>
    <recommendedName>
        <fullName evidence="4">Pinin</fullName>
    </recommendedName>
</protein>
<feature type="compositionally biased region" description="Polar residues" evidence="1">
    <location>
        <begin position="1"/>
        <end position="12"/>
    </location>
</feature>
<feature type="region of interest" description="Disordered" evidence="1">
    <location>
        <begin position="1"/>
        <end position="89"/>
    </location>
</feature>